<protein>
    <submittedName>
        <fullName evidence="2">Uncharacterized protein</fullName>
    </submittedName>
</protein>
<comment type="caution">
    <text evidence="2">The sequence shown here is derived from an EMBL/GenBank/DDBJ whole genome shotgun (WGS) entry which is preliminary data.</text>
</comment>
<gene>
    <name evidence="2" type="ORF">Aple_068090</name>
</gene>
<feature type="compositionally biased region" description="Polar residues" evidence="1">
    <location>
        <begin position="24"/>
        <end position="43"/>
    </location>
</feature>
<reference evidence="2 3" key="1">
    <citation type="submission" date="2019-10" db="EMBL/GenBank/DDBJ databases">
        <title>Whole genome shotgun sequence of Acrocarpospora pleiomorpha NBRC 16267.</title>
        <authorList>
            <person name="Ichikawa N."/>
            <person name="Kimura A."/>
            <person name="Kitahashi Y."/>
            <person name="Komaki H."/>
            <person name="Oguchi A."/>
        </authorList>
    </citation>
    <scope>NUCLEOTIDE SEQUENCE [LARGE SCALE GENOMIC DNA]</scope>
    <source>
        <strain evidence="2 3">NBRC 16267</strain>
    </source>
</reference>
<evidence type="ECO:0000313" key="2">
    <source>
        <dbReference type="EMBL" id="GES23910.1"/>
    </source>
</evidence>
<dbReference type="AlphaFoldDB" id="A0A5M3XSV6"/>
<dbReference type="EMBL" id="BLAF01000046">
    <property type="protein sequence ID" value="GES23910.1"/>
    <property type="molecule type" value="Genomic_DNA"/>
</dbReference>
<sequence length="119" mass="12802">MRDVRATIGCAVIVTATLWPIASSEASTDSTPSKAITSMTAAPSTDPPSPYQEGYAEGTRNGRAAADQDAWQRCQYDTNKAYAMAYADKEGAWWVGYRAGYGSGYVEGYETSSKKHCVP</sequence>
<evidence type="ECO:0000256" key="1">
    <source>
        <dbReference type="SAM" id="MobiDB-lite"/>
    </source>
</evidence>
<accession>A0A5M3XSV6</accession>
<organism evidence="2 3">
    <name type="scientific">Acrocarpospora pleiomorpha</name>
    <dbReference type="NCBI Taxonomy" id="90975"/>
    <lineage>
        <taxon>Bacteria</taxon>
        <taxon>Bacillati</taxon>
        <taxon>Actinomycetota</taxon>
        <taxon>Actinomycetes</taxon>
        <taxon>Streptosporangiales</taxon>
        <taxon>Streptosporangiaceae</taxon>
        <taxon>Acrocarpospora</taxon>
    </lineage>
</organism>
<dbReference type="Proteomes" id="UP000377595">
    <property type="component" value="Unassembled WGS sequence"/>
</dbReference>
<dbReference type="OrthoDB" id="9832658at2"/>
<name>A0A5M3XSV6_9ACTN</name>
<feature type="region of interest" description="Disordered" evidence="1">
    <location>
        <begin position="24"/>
        <end position="66"/>
    </location>
</feature>
<evidence type="ECO:0000313" key="3">
    <source>
        <dbReference type="Proteomes" id="UP000377595"/>
    </source>
</evidence>
<keyword evidence="3" id="KW-1185">Reference proteome</keyword>
<proteinExistence type="predicted"/>
<dbReference type="RefSeq" id="WP_155348772.1">
    <property type="nucleotide sequence ID" value="NZ_BAAAHM010000016.1"/>
</dbReference>